<feature type="domain" description="Fe2OG dioxygenase" evidence="5">
    <location>
        <begin position="203"/>
        <end position="304"/>
    </location>
</feature>
<dbReference type="PROSITE" id="PS51471">
    <property type="entry name" value="FE2OG_OXY"/>
    <property type="match status" value="1"/>
</dbReference>
<dbReference type="FunCoup" id="A0A2R6QS32">
    <property type="interactions" value="109"/>
</dbReference>
<dbReference type="GO" id="GO:0016705">
    <property type="term" value="F:oxidoreductase activity, acting on paired donors, with incorporation or reduction of molecular oxygen"/>
    <property type="evidence" value="ECO:0007669"/>
    <property type="project" value="UniProtKB-ARBA"/>
</dbReference>
<accession>A0A2R6QS32</accession>
<evidence type="ECO:0000256" key="3">
    <source>
        <dbReference type="ARBA" id="ARBA00023004"/>
    </source>
</evidence>
<dbReference type="STRING" id="1590841.A0A2R6QS32"/>
<evidence type="ECO:0000313" key="7">
    <source>
        <dbReference type="Proteomes" id="UP000241394"/>
    </source>
</evidence>
<dbReference type="InterPro" id="IPR005123">
    <property type="entry name" value="Oxoglu/Fe-dep_dioxygenase_dom"/>
</dbReference>
<dbReference type="AlphaFoldDB" id="A0A2R6QS32"/>
<dbReference type="InterPro" id="IPR044861">
    <property type="entry name" value="IPNS-like_FE2OG_OXY"/>
</dbReference>
<keyword evidence="3 4" id="KW-0408">Iron</keyword>
<dbReference type="InterPro" id="IPR050295">
    <property type="entry name" value="Plant_2OG-oxidoreductases"/>
</dbReference>
<dbReference type="PANTHER" id="PTHR47991">
    <property type="entry name" value="OXOGLUTARATE/IRON-DEPENDENT DIOXYGENASE"/>
    <property type="match status" value="1"/>
</dbReference>
<evidence type="ECO:0000259" key="5">
    <source>
        <dbReference type="PROSITE" id="PS51471"/>
    </source>
</evidence>
<comment type="caution">
    <text evidence="6">The sequence shown here is derived from an EMBL/GenBank/DDBJ whole genome shotgun (WGS) entry which is preliminary data.</text>
</comment>
<gene>
    <name evidence="6" type="ORF">CEY00_Acc14510</name>
</gene>
<keyword evidence="4" id="KW-0560">Oxidoreductase</keyword>
<evidence type="ECO:0000313" key="6">
    <source>
        <dbReference type="EMBL" id="PSS13897.1"/>
    </source>
</evidence>
<reference evidence="6 7" key="1">
    <citation type="submission" date="2017-07" db="EMBL/GenBank/DDBJ databases">
        <title>An improved, manually edited Actinidia chinensis var. chinensis (kiwifruit) genome highlights the challenges associated with draft genomes and gene prediction in plants.</title>
        <authorList>
            <person name="Pilkington S."/>
            <person name="Crowhurst R."/>
            <person name="Hilario E."/>
            <person name="Nardozza S."/>
            <person name="Fraser L."/>
            <person name="Peng Y."/>
            <person name="Gunaseelan K."/>
            <person name="Simpson R."/>
            <person name="Tahir J."/>
            <person name="Deroles S."/>
            <person name="Templeton K."/>
            <person name="Luo Z."/>
            <person name="Davy M."/>
            <person name="Cheng C."/>
            <person name="Mcneilage M."/>
            <person name="Scaglione D."/>
            <person name="Liu Y."/>
            <person name="Zhang Q."/>
            <person name="Datson P."/>
            <person name="De Silva N."/>
            <person name="Gardiner S."/>
            <person name="Bassett H."/>
            <person name="Chagne D."/>
            <person name="Mccallum J."/>
            <person name="Dzierzon H."/>
            <person name="Deng C."/>
            <person name="Wang Y.-Y."/>
            <person name="Barron N."/>
            <person name="Manako K."/>
            <person name="Bowen J."/>
            <person name="Foster T."/>
            <person name="Erridge Z."/>
            <person name="Tiffin H."/>
            <person name="Waite C."/>
            <person name="Davies K."/>
            <person name="Grierson E."/>
            <person name="Laing W."/>
            <person name="Kirk R."/>
            <person name="Chen X."/>
            <person name="Wood M."/>
            <person name="Montefiori M."/>
            <person name="Brummell D."/>
            <person name="Schwinn K."/>
            <person name="Catanach A."/>
            <person name="Fullerton C."/>
            <person name="Li D."/>
            <person name="Meiyalaghan S."/>
            <person name="Nieuwenhuizen N."/>
            <person name="Read N."/>
            <person name="Prakash R."/>
            <person name="Hunter D."/>
            <person name="Zhang H."/>
            <person name="Mckenzie M."/>
            <person name="Knabel M."/>
            <person name="Harris A."/>
            <person name="Allan A."/>
            <person name="Chen A."/>
            <person name="Janssen B."/>
            <person name="Plunkett B."/>
            <person name="Dwamena C."/>
            <person name="Voogd C."/>
            <person name="Leif D."/>
            <person name="Lafferty D."/>
            <person name="Souleyre E."/>
            <person name="Varkonyi-Gasic E."/>
            <person name="Gambi F."/>
            <person name="Hanley J."/>
            <person name="Yao J.-L."/>
            <person name="Cheung J."/>
            <person name="David K."/>
            <person name="Warren B."/>
            <person name="Marsh K."/>
            <person name="Snowden K."/>
            <person name="Lin-Wang K."/>
            <person name="Brian L."/>
            <person name="Martinez-Sanchez M."/>
            <person name="Wang M."/>
            <person name="Ileperuma N."/>
            <person name="Macnee N."/>
            <person name="Campin R."/>
            <person name="Mcatee P."/>
            <person name="Drummond R."/>
            <person name="Espley R."/>
            <person name="Ireland H."/>
            <person name="Wu R."/>
            <person name="Atkinson R."/>
            <person name="Karunairetnam S."/>
            <person name="Bulley S."/>
            <person name="Chunkath S."/>
            <person name="Hanley Z."/>
            <person name="Storey R."/>
            <person name="Thrimawithana A."/>
            <person name="Thomson S."/>
            <person name="David C."/>
            <person name="Testolin R."/>
        </authorList>
    </citation>
    <scope>NUCLEOTIDE SEQUENCE [LARGE SCALE GENOMIC DNA]</scope>
    <source>
        <strain evidence="7">cv. Red5</strain>
        <tissue evidence="6">Young leaf</tissue>
    </source>
</reference>
<dbReference type="FunFam" id="2.60.120.330:FF:000018">
    <property type="entry name" value="2-oxoglutarate (2OG) and Fe(II)-dependent oxygenase superfamily protein"/>
    <property type="match status" value="1"/>
</dbReference>
<dbReference type="GO" id="GO:0046872">
    <property type="term" value="F:metal ion binding"/>
    <property type="evidence" value="ECO:0007669"/>
    <property type="project" value="UniProtKB-KW"/>
</dbReference>
<reference evidence="7" key="2">
    <citation type="journal article" date="2018" name="BMC Genomics">
        <title>A manually annotated Actinidia chinensis var. chinensis (kiwifruit) genome highlights the challenges associated with draft genomes and gene prediction in plants.</title>
        <authorList>
            <person name="Pilkington S.M."/>
            <person name="Crowhurst R."/>
            <person name="Hilario E."/>
            <person name="Nardozza S."/>
            <person name="Fraser L."/>
            <person name="Peng Y."/>
            <person name="Gunaseelan K."/>
            <person name="Simpson R."/>
            <person name="Tahir J."/>
            <person name="Deroles S.C."/>
            <person name="Templeton K."/>
            <person name="Luo Z."/>
            <person name="Davy M."/>
            <person name="Cheng C."/>
            <person name="McNeilage M."/>
            <person name="Scaglione D."/>
            <person name="Liu Y."/>
            <person name="Zhang Q."/>
            <person name="Datson P."/>
            <person name="De Silva N."/>
            <person name="Gardiner S.E."/>
            <person name="Bassett H."/>
            <person name="Chagne D."/>
            <person name="McCallum J."/>
            <person name="Dzierzon H."/>
            <person name="Deng C."/>
            <person name="Wang Y.Y."/>
            <person name="Barron L."/>
            <person name="Manako K."/>
            <person name="Bowen J."/>
            <person name="Foster T.M."/>
            <person name="Erridge Z.A."/>
            <person name="Tiffin H."/>
            <person name="Waite C.N."/>
            <person name="Davies K.M."/>
            <person name="Grierson E.P."/>
            <person name="Laing W.A."/>
            <person name="Kirk R."/>
            <person name="Chen X."/>
            <person name="Wood M."/>
            <person name="Montefiori M."/>
            <person name="Brummell D.A."/>
            <person name="Schwinn K.E."/>
            <person name="Catanach A."/>
            <person name="Fullerton C."/>
            <person name="Li D."/>
            <person name="Meiyalaghan S."/>
            <person name="Nieuwenhuizen N."/>
            <person name="Read N."/>
            <person name="Prakash R."/>
            <person name="Hunter D."/>
            <person name="Zhang H."/>
            <person name="McKenzie M."/>
            <person name="Knabel M."/>
            <person name="Harris A."/>
            <person name="Allan A.C."/>
            <person name="Gleave A."/>
            <person name="Chen A."/>
            <person name="Janssen B.J."/>
            <person name="Plunkett B."/>
            <person name="Ampomah-Dwamena C."/>
            <person name="Voogd C."/>
            <person name="Leif D."/>
            <person name="Lafferty D."/>
            <person name="Souleyre E.J.F."/>
            <person name="Varkonyi-Gasic E."/>
            <person name="Gambi F."/>
            <person name="Hanley J."/>
            <person name="Yao J.L."/>
            <person name="Cheung J."/>
            <person name="David K.M."/>
            <person name="Warren B."/>
            <person name="Marsh K."/>
            <person name="Snowden K.C."/>
            <person name="Lin-Wang K."/>
            <person name="Brian L."/>
            <person name="Martinez-Sanchez M."/>
            <person name="Wang M."/>
            <person name="Ileperuma N."/>
            <person name="Macnee N."/>
            <person name="Campin R."/>
            <person name="McAtee P."/>
            <person name="Drummond R.S.M."/>
            <person name="Espley R.V."/>
            <person name="Ireland H.S."/>
            <person name="Wu R."/>
            <person name="Atkinson R.G."/>
            <person name="Karunairetnam S."/>
            <person name="Bulley S."/>
            <person name="Chunkath S."/>
            <person name="Hanley Z."/>
            <person name="Storey R."/>
            <person name="Thrimawithana A.H."/>
            <person name="Thomson S."/>
            <person name="David C."/>
            <person name="Testolin R."/>
            <person name="Huang H."/>
            <person name="Hellens R.P."/>
            <person name="Schaffer R.J."/>
        </authorList>
    </citation>
    <scope>NUCLEOTIDE SEQUENCE [LARGE SCALE GENOMIC DNA]</scope>
    <source>
        <strain evidence="7">cv. Red5</strain>
    </source>
</reference>
<dbReference type="InterPro" id="IPR026992">
    <property type="entry name" value="DIOX_N"/>
</dbReference>
<dbReference type="InterPro" id="IPR027443">
    <property type="entry name" value="IPNS-like_sf"/>
</dbReference>
<comment type="similarity">
    <text evidence="1 4">Belongs to the iron/ascorbate-dependent oxidoreductase family.</text>
</comment>
<dbReference type="OMA" id="MADGHQW"/>
<protein>
    <recommendedName>
        <fullName evidence="5">Fe2OG dioxygenase domain-containing protein</fullName>
    </recommendedName>
</protein>
<dbReference type="Pfam" id="PF03171">
    <property type="entry name" value="2OG-FeII_Oxy"/>
    <property type="match status" value="1"/>
</dbReference>
<proteinExistence type="inferred from homology"/>
<sequence length="353" mass="40504">MASSAKTELLCKPLQELLIAGDTLPEKYIYKDSDYGVIDSSPPLMEIPVIDLSLLASSSPSGEDEVQKLKSALCSWGCFQAINHGMESEFLEKLMGVGKEFFGLPKEEKHKYLRAVGEMDGYGNDMVLSQQQTLDWNDRLYLTLTPKDQQKINYWPKNPKCFREILHEYTKKLQVIINLLLKSMARSLKLKEESFLKQYGERAIMQARFNFYPPCARPDRVLGLKPHSDGSAITILLQDREVDGLQILKDDEQWIRVPIIPHALLVNVGDQIEIMSNGIFKSPVHRAVTNSEKERTTLAVFCSPEAEMEIGPVDELIDEKRLKLYKNVKNYVDSYFQYYQQWKRPIDAVKISF</sequence>
<dbReference type="Gene3D" id="2.60.120.330">
    <property type="entry name" value="B-lactam Antibiotic, Isopenicillin N Synthase, Chain"/>
    <property type="match status" value="1"/>
</dbReference>
<organism evidence="6 7">
    <name type="scientific">Actinidia chinensis var. chinensis</name>
    <name type="common">Chinese soft-hair kiwi</name>
    <dbReference type="NCBI Taxonomy" id="1590841"/>
    <lineage>
        <taxon>Eukaryota</taxon>
        <taxon>Viridiplantae</taxon>
        <taxon>Streptophyta</taxon>
        <taxon>Embryophyta</taxon>
        <taxon>Tracheophyta</taxon>
        <taxon>Spermatophyta</taxon>
        <taxon>Magnoliopsida</taxon>
        <taxon>eudicotyledons</taxon>
        <taxon>Gunneridae</taxon>
        <taxon>Pentapetalae</taxon>
        <taxon>asterids</taxon>
        <taxon>Ericales</taxon>
        <taxon>Actinidiaceae</taxon>
        <taxon>Actinidia</taxon>
    </lineage>
</organism>
<dbReference type="Proteomes" id="UP000241394">
    <property type="component" value="Chromosome LG13"/>
</dbReference>
<dbReference type="SUPFAM" id="SSF51197">
    <property type="entry name" value="Clavaminate synthase-like"/>
    <property type="match status" value="1"/>
</dbReference>
<keyword evidence="2 4" id="KW-0479">Metal-binding</keyword>
<evidence type="ECO:0000256" key="2">
    <source>
        <dbReference type="ARBA" id="ARBA00022723"/>
    </source>
</evidence>
<dbReference type="Pfam" id="PF14226">
    <property type="entry name" value="DIOX_N"/>
    <property type="match status" value="1"/>
</dbReference>
<dbReference type="EMBL" id="NKQK01000013">
    <property type="protein sequence ID" value="PSS13897.1"/>
    <property type="molecule type" value="Genomic_DNA"/>
</dbReference>
<dbReference type="InParanoid" id="A0A2R6QS32"/>
<evidence type="ECO:0000256" key="4">
    <source>
        <dbReference type="RuleBase" id="RU003682"/>
    </source>
</evidence>
<name>A0A2R6QS32_ACTCC</name>
<dbReference type="Gramene" id="PSS13897">
    <property type="protein sequence ID" value="PSS13897"/>
    <property type="gene ID" value="CEY00_Acc14510"/>
</dbReference>
<dbReference type="OrthoDB" id="288590at2759"/>
<evidence type="ECO:0000256" key="1">
    <source>
        <dbReference type="ARBA" id="ARBA00008056"/>
    </source>
</evidence>
<keyword evidence="7" id="KW-1185">Reference proteome</keyword>